<feature type="domain" description="BIG2" evidence="1">
    <location>
        <begin position="735"/>
        <end position="816"/>
    </location>
</feature>
<proteinExistence type="predicted"/>
<evidence type="ECO:0000259" key="1">
    <source>
        <dbReference type="SMART" id="SM00635"/>
    </source>
</evidence>
<feature type="domain" description="BIG2" evidence="1">
    <location>
        <begin position="558"/>
        <end position="637"/>
    </location>
</feature>
<sequence length="1023" mass="108294">MKLSFSSVLLPAILLLYGCGGEGGSEPQSNTDIDNISSPIAVENFAQLSLQDGASHTVSLKNSVSDPAGLPLTLESVTSLSSDCEDPQFDSQTMSFQVDKNTPKTCLYQYVVQNHSDTPQFDKTVASRSYVLLSETTTSAVIPPLSEIAQVNDSLSTSLEEKLATSFPANYGLDEQIVVLGGGSASADVSTNTIQFQAGSEVGVSRLIYSMTSVDGTNVKAGYIDIAVSERLDGMPTAENFAGPEDLLPESTITIDVAEHIQDPDGDILQLTEVYSYNAQVSVADENDPANTRFTFSAKTPGTYDVSYYVTDHNGGFAVATVRLTVAELAKPWQDIVLANSQRYTAPWEKQSADVSQLYYQGIETEVINSTDYDITLFDHNTASSLCLSRGMVLPTSEQMEALFTAKPDIASSDHWPVAARYWTSSSQAATSYQSIDMSTGVLTASSSTTPLIATCVYPGDLSTQVIKDKAYVTHHGEGDFDQVQAKVVGKDGAPLINQQVYAYADSRALQFDHQGSLTDGSGLAIFNVSSDAKGPFKVFVNYYSQTLETVANFIDDTLAEVMISGQQTLYQGDSASLQAIGSYQSGYSEDVTNQSNWQSSESSTVPVNQQGEITAVKVGTATVSTSLNGVHSNGLLITVKPLLTALVVEPDSLEIKVGASKQLVATAHYSDNSTKVVTALVDWSSSDSSKASVDGNGLVKGKVEGTVTIHASYKGGEVTQTATVYPVNVYVPVSFTSLTVSPTSATLAVGKTQAFTATAHYSDGSTKVVTSQSGWVSSNSGIASVSGTGVVTGKKAGNAKLTVTYSDLGVKKSASATVTVKKALKSVTVTPTSDAIVVGGSTTLKAQAHYDDGSVMSLTTQAKWTSSNSNIATVNTSGEVSGKATGSVKITISYTDLGITKSAASTINVDPDSDYDGASGAADSDPRHYNSLEAVNRIGINAWAKYFRDSGDTRAVLPVSERQHLAYFDGVKWSLQSCGGSLLLNPETRYCEPPSDTPADEAQRLYEQNLPLALKKKILSLN</sequence>
<dbReference type="Pfam" id="PF05689">
    <property type="entry name" value="InvE_AD"/>
    <property type="match status" value="1"/>
</dbReference>
<dbReference type="GeneID" id="78078098"/>
<name>A0ABT5GRF4_9VIBR</name>
<accession>A0ABT5GRF4</accession>
<dbReference type="InterPro" id="IPR008541">
    <property type="entry name" value="InvE_AD"/>
</dbReference>
<dbReference type="EMBL" id="JAPFIT010000010">
    <property type="protein sequence ID" value="MDC5739232.1"/>
    <property type="molecule type" value="Genomic_DNA"/>
</dbReference>
<gene>
    <name evidence="2" type="ORF">OPW20_04095</name>
</gene>
<dbReference type="InterPro" id="IPR013783">
    <property type="entry name" value="Ig-like_fold"/>
</dbReference>
<dbReference type="Gene3D" id="2.60.40.1080">
    <property type="match status" value="4"/>
</dbReference>
<evidence type="ECO:0000313" key="2">
    <source>
        <dbReference type="EMBL" id="MDC5739232.1"/>
    </source>
</evidence>
<dbReference type="InterPro" id="IPR003343">
    <property type="entry name" value="Big_2"/>
</dbReference>
<evidence type="ECO:0000313" key="3">
    <source>
        <dbReference type="Proteomes" id="UP001150001"/>
    </source>
</evidence>
<reference evidence="2" key="1">
    <citation type="submission" date="2022-11" db="EMBL/GenBank/DDBJ databases">
        <title>Role of the vibriolysin VemA secreted by the emergent pathogen Vibrio europaeus in the colonization of Manila clam mucus.</title>
        <authorList>
            <person name="Martinez C."/>
            <person name="Rodriguez S."/>
            <person name="Vences A."/>
            <person name="Barja J.L."/>
            <person name="Toranzo A.E."/>
            <person name="Dubert J."/>
        </authorList>
    </citation>
    <scope>NUCLEOTIDE SEQUENCE</scope>
    <source>
        <strain evidence="2">3454</strain>
    </source>
</reference>
<dbReference type="Pfam" id="PF02368">
    <property type="entry name" value="Big_2"/>
    <property type="match status" value="3"/>
</dbReference>
<dbReference type="Gene3D" id="2.60.40.10">
    <property type="entry name" value="Immunoglobulins"/>
    <property type="match status" value="1"/>
</dbReference>
<dbReference type="SMART" id="SM00635">
    <property type="entry name" value="BID_2"/>
    <property type="match status" value="4"/>
</dbReference>
<dbReference type="SUPFAM" id="SSF49373">
    <property type="entry name" value="Invasin/intimin cell-adhesion fragments"/>
    <property type="match status" value="5"/>
</dbReference>
<protein>
    <submittedName>
        <fullName evidence="2">Ig-like domain-containing protein</fullName>
    </submittedName>
</protein>
<dbReference type="RefSeq" id="WP_161945490.1">
    <property type="nucleotide sequence ID" value="NZ_JAPFIM010000018.1"/>
</dbReference>
<feature type="domain" description="BIG2" evidence="1">
    <location>
        <begin position="824"/>
        <end position="905"/>
    </location>
</feature>
<organism evidence="2 3">
    <name type="scientific">Vibrio europaeus</name>
    <dbReference type="NCBI Taxonomy" id="300876"/>
    <lineage>
        <taxon>Bacteria</taxon>
        <taxon>Pseudomonadati</taxon>
        <taxon>Pseudomonadota</taxon>
        <taxon>Gammaproteobacteria</taxon>
        <taxon>Vibrionales</taxon>
        <taxon>Vibrionaceae</taxon>
        <taxon>Vibrio</taxon>
        <taxon>Vibrio oreintalis group</taxon>
    </lineage>
</organism>
<dbReference type="InterPro" id="IPR008964">
    <property type="entry name" value="Invasin/intimin_cell_adhesion"/>
</dbReference>
<keyword evidence="3" id="KW-1185">Reference proteome</keyword>
<feature type="domain" description="BIG2" evidence="1">
    <location>
        <begin position="643"/>
        <end position="724"/>
    </location>
</feature>
<dbReference type="PROSITE" id="PS51257">
    <property type="entry name" value="PROKAR_LIPOPROTEIN"/>
    <property type="match status" value="1"/>
</dbReference>
<dbReference type="Pfam" id="PF17963">
    <property type="entry name" value="Big_9"/>
    <property type="match status" value="1"/>
</dbReference>
<comment type="caution">
    <text evidence="2">The sequence shown here is derived from an EMBL/GenBank/DDBJ whole genome shotgun (WGS) entry which is preliminary data.</text>
</comment>
<dbReference type="Proteomes" id="UP001150001">
    <property type="component" value="Unassembled WGS sequence"/>
</dbReference>